<comment type="caution">
    <text evidence="3">The sequence shown here is derived from an EMBL/GenBank/DDBJ whole genome shotgun (WGS) entry which is preliminary data.</text>
</comment>
<dbReference type="InterPro" id="IPR011453">
    <property type="entry name" value="DUF1559"/>
</dbReference>
<organism evidence="3 4">
    <name type="scientific">Gimesia maris</name>
    <dbReference type="NCBI Taxonomy" id="122"/>
    <lineage>
        <taxon>Bacteria</taxon>
        <taxon>Pseudomonadati</taxon>
        <taxon>Planctomycetota</taxon>
        <taxon>Planctomycetia</taxon>
        <taxon>Planctomycetales</taxon>
        <taxon>Planctomycetaceae</taxon>
        <taxon>Gimesia</taxon>
    </lineage>
</organism>
<evidence type="ECO:0000313" key="3">
    <source>
        <dbReference type="EMBL" id="HCO26658.1"/>
    </source>
</evidence>
<evidence type="ECO:0000256" key="1">
    <source>
        <dbReference type="SAM" id="Phobius"/>
    </source>
</evidence>
<dbReference type="AlphaFoldDB" id="A0A3D3REY2"/>
<dbReference type="Pfam" id="PF07596">
    <property type="entry name" value="SBP_bac_10"/>
    <property type="match status" value="1"/>
</dbReference>
<feature type="transmembrane region" description="Helical" evidence="1">
    <location>
        <begin position="6"/>
        <end position="24"/>
    </location>
</feature>
<proteinExistence type="predicted"/>
<reference evidence="3 4" key="1">
    <citation type="journal article" date="2018" name="Nat. Biotechnol.">
        <title>A standardized bacterial taxonomy based on genome phylogeny substantially revises the tree of life.</title>
        <authorList>
            <person name="Parks D.H."/>
            <person name="Chuvochina M."/>
            <person name="Waite D.W."/>
            <person name="Rinke C."/>
            <person name="Skarshewski A."/>
            <person name="Chaumeil P.A."/>
            <person name="Hugenholtz P."/>
        </authorList>
    </citation>
    <scope>NUCLEOTIDE SEQUENCE [LARGE SCALE GENOMIC DNA]</scope>
    <source>
        <strain evidence="3">UBA9375</strain>
    </source>
</reference>
<keyword evidence="1" id="KW-0812">Transmembrane</keyword>
<name>A0A3D3REY2_9PLAN</name>
<dbReference type="EMBL" id="DQAY01000166">
    <property type="protein sequence ID" value="HCO26658.1"/>
    <property type="molecule type" value="Genomic_DNA"/>
</dbReference>
<gene>
    <name evidence="3" type="ORF">DIT97_27940</name>
</gene>
<sequence>MKNYIYYLISFAVIIASFVIYLLYQDAGQQRSLKEYVAKINTKRQIKNIGLAVKYYNETYPSGLMSPETNTNPVALNWRVRLLPFLGEHVLYQQIISQQKSNEETGIADSVRPAPNVYVSPAEEISGKIDHKSGMTSIFLLRLSKQEFIDAYQDSFPDTEFIFKTYKDLSQEELSEKSFFVVLSPEITNDWMKPQTNFDDPEFIARILNMKNICLADLEGNVWSK</sequence>
<feature type="domain" description="DUF1559" evidence="2">
    <location>
        <begin position="44"/>
        <end position="124"/>
    </location>
</feature>
<evidence type="ECO:0000259" key="2">
    <source>
        <dbReference type="Pfam" id="PF07596"/>
    </source>
</evidence>
<accession>A0A3D3REY2</accession>
<keyword evidence="1" id="KW-1133">Transmembrane helix</keyword>
<evidence type="ECO:0000313" key="4">
    <source>
        <dbReference type="Proteomes" id="UP000263642"/>
    </source>
</evidence>
<dbReference type="Proteomes" id="UP000263642">
    <property type="component" value="Unassembled WGS sequence"/>
</dbReference>
<protein>
    <recommendedName>
        <fullName evidence="2">DUF1559 domain-containing protein</fullName>
    </recommendedName>
</protein>
<keyword evidence="1" id="KW-0472">Membrane</keyword>